<accession>A0AAX2L7U7</accession>
<protein>
    <submittedName>
        <fullName evidence="1">Glycosyl hydrolase, family 31</fullName>
    </submittedName>
</protein>
<dbReference type="AlphaFoldDB" id="A0AAX2L7U7"/>
<reference evidence="1 2" key="1">
    <citation type="submission" date="2018-06" db="EMBL/GenBank/DDBJ databases">
        <authorList>
            <consortium name="Pathogen Informatics"/>
            <person name="Doyle S."/>
        </authorList>
    </citation>
    <scope>NUCLEOTIDE SEQUENCE [LARGE SCALE GENOMIC DNA]</scope>
    <source>
        <strain evidence="1 2">NCTC13734</strain>
    </source>
</reference>
<sequence>MKIFKGEFYRISVLTDKLVRLEYSRTGNFEDRTTQLIYNRDFGQVSLDYIETSNVLDIMTDYFHLHFNKGEFNAENLFIELKGNFAVYGSRWYFGESIETLKGTARTLDKADGAISLEDGIISRNGIALLDDSQGFIWDEQSGYIER</sequence>
<dbReference type="GO" id="GO:0016787">
    <property type="term" value="F:hydrolase activity"/>
    <property type="evidence" value="ECO:0007669"/>
    <property type="project" value="UniProtKB-KW"/>
</dbReference>
<name>A0AAX2L7U7_STREE</name>
<gene>
    <name evidence="1" type="ORF">NCTC13734_00460</name>
</gene>
<comment type="caution">
    <text evidence="1">The sequence shown here is derived from an EMBL/GenBank/DDBJ whole genome shotgun (WGS) entry which is preliminary data.</text>
</comment>
<evidence type="ECO:0000313" key="2">
    <source>
        <dbReference type="Proteomes" id="UP000254854"/>
    </source>
</evidence>
<dbReference type="Proteomes" id="UP000254854">
    <property type="component" value="Unassembled WGS sequence"/>
</dbReference>
<keyword evidence="1" id="KW-0378">Hydrolase</keyword>
<dbReference type="EMBL" id="UHFW01000006">
    <property type="protein sequence ID" value="SUN84223.1"/>
    <property type="molecule type" value="Genomic_DNA"/>
</dbReference>
<organism evidence="1 2">
    <name type="scientific">Streptococcus pneumoniae</name>
    <dbReference type="NCBI Taxonomy" id="1313"/>
    <lineage>
        <taxon>Bacteria</taxon>
        <taxon>Bacillati</taxon>
        <taxon>Bacillota</taxon>
        <taxon>Bacilli</taxon>
        <taxon>Lactobacillales</taxon>
        <taxon>Streptococcaceae</taxon>
        <taxon>Streptococcus</taxon>
    </lineage>
</organism>
<evidence type="ECO:0000313" key="1">
    <source>
        <dbReference type="EMBL" id="SUN84223.1"/>
    </source>
</evidence>
<proteinExistence type="predicted"/>